<evidence type="ECO:0000313" key="2">
    <source>
        <dbReference type="Proteomes" id="UP000219565"/>
    </source>
</evidence>
<reference evidence="1 2" key="1">
    <citation type="submission" date="2017-09" db="EMBL/GenBank/DDBJ databases">
        <authorList>
            <person name="Ehlers B."/>
            <person name="Leendertz F.H."/>
        </authorList>
    </citation>
    <scope>NUCLEOTIDE SEQUENCE [LARGE SCALE GENOMIC DNA]</scope>
    <source>
        <strain evidence="1 2">DSM 45537</strain>
    </source>
</reference>
<protein>
    <submittedName>
        <fullName evidence="1">Uncharacterized protein</fullName>
    </submittedName>
</protein>
<dbReference type="Proteomes" id="UP000219565">
    <property type="component" value="Unassembled WGS sequence"/>
</dbReference>
<name>A0A285L783_9NOCA</name>
<keyword evidence="2" id="KW-1185">Reference proteome</keyword>
<sequence>MLRPDPAQEPRLLAIVVNLNDRLREATERGWLGEVDGLQISLDAANQKLIQMRKIRSQARIVDLAAPALR</sequence>
<evidence type="ECO:0000313" key="1">
    <source>
        <dbReference type="EMBL" id="SNY80805.1"/>
    </source>
</evidence>
<accession>A0A285L783</accession>
<dbReference type="EMBL" id="OBEG01000002">
    <property type="protein sequence ID" value="SNY80805.1"/>
    <property type="molecule type" value="Genomic_DNA"/>
</dbReference>
<dbReference type="AlphaFoldDB" id="A0A285L783"/>
<gene>
    <name evidence="1" type="ORF">SAMN04244553_2377</name>
</gene>
<dbReference type="RefSeq" id="WP_097244957.1">
    <property type="nucleotide sequence ID" value="NZ_OBEG01000002.1"/>
</dbReference>
<organism evidence="1 2">
    <name type="scientific">Nocardia amikacinitolerans</name>
    <dbReference type="NCBI Taxonomy" id="756689"/>
    <lineage>
        <taxon>Bacteria</taxon>
        <taxon>Bacillati</taxon>
        <taxon>Actinomycetota</taxon>
        <taxon>Actinomycetes</taxon>
        <taxon>Mycobacteriales</taxon>
        <taxon>Nocardiaceae</taxon>
        <taxon>Nocardia</taxon>
    </lineage>
</organism>
<proteinExistence type="predicted"/>